<organism evidence="3 4">
    <name type="scientific">Orchesella dallaii</name>
    <dbReference type="NCBI Taxonomy" id="48710"/>
    <lineage>
        <taxon>Eukaryota</taxon>
        <taxon>Metazoa</taxon>
        <taxon>Ecdysozoa</taxon>
        <taxon>Arthropoda</taxon>
        <taxon>Hexapoda</taxon>
        <taxon>Collembola</taxon>
        <taxon>Entomobryomorpha</taxon>
        <taxon>Entomobryoidea</taxon>
        <taxon>Orchesellidae</taxon>
        <taxon>Orchesellinae</taxon>
        <taxon>Orchesella</taxon>
    </lineage>
</organism>
<dbReference type="InterPro" id="IPR018784">
    <property type="entry name" value="LLPH-like"/>
</dbReference>
<feature type="compositionally biased region" description="Low complexity" evidence="2">
    <location>
        <begin position="57"/>
        <end position="67"/>
    </location>
</feature>
<feature type="region of interest" description="Disordered" evidence="2">
    <location>
        <begin position="137"/>
        <end position="158"/>
    </location>
</feature>
<evidence type="ECO:0008006" key="5">
    <source>
        <dbReference type="Google" id="ProtNLM"/>
    </source>
</evidence>
<feature type="region of interest" description="Disordered" evidence="2">
    <location>
        <begin position="39"/>
        <end position="101"/>
    </location>
</feature>
<comment type="similarity">
    <text evidence="1">Belongs to the learning-associated protein family.</text>
</comment>
<evidence type="ECO:0000256" key="1">
    <source>
        <dbReference type="ARBA" id="ARBA00034118"/>
    </source>
</evidence>
<dbReference type="PANTHER" id="PTHR34253">
    <property type="entry name" value="PROTEIN LLP HOMOLOG"/>
    <property type="match status" value="1"/>
</dbReference>
<evidence type="ECO:0000313" key="4">
    <source>
        <dbReference type="Proteomes" id="UP001642540"/>
    </source>
</evidence>
<dbReference type="Proteomes" id="UP001642540">
    <property type="component" value="Unassembled WGS sequence"/>
</dbReference>
<feature type="compositionally biased region" description="Basic and acidic residues" evidence="2">
    <location>
        <begin position="72"/>
        <end position="82"/>
    </location>
</feature>
<proteinExistence type="inferred from homology"/>
<sequence>MAKSLRSKWKRKMRAEKRVRYGEKELDRLKTMLVKAGDYQMTGLDPVPKTIPPPPISTSEPSSSSVVRRSKREVSRKSRKDEYQDDQFEMTAEDEDLEEDEAMNVDKTERVFSRRTLKDQFGNYPVWMNKRKIMKQRKVNRKIVKRAKSSAAGKRVRK</sequence>
<dbReference type="EMBL" id="CAXLJM020000040">
    <property type="protein sequence ID" value="CAL8108774.1"/>
    <property type="molecule type" value="Genomic_DNA"/>
</dbReference>
<dbReference type="PANTHER" id="PTHR34253:SF1">
    <property type="entry name" value="PROTEIN LLP HOMOLOG"/>
    <property type="match status" value="1"/>
</dbReference>
<dbReference type="Pfam" id="PF10169">
    <property type="entry name" value="LLPH"/>
    <property type="match status" value="1"/>
</dbReference>
<name>A0ABP1QU43_9HEXA</name>
<feature type="compositionally biased region" description="Acidic residues" evidence="2">
    <location>
        <begin position="83"/>
        <end position="101"/>
    </location>
</feature>
<keyword evidence="4" id="KW-1185">Reference proteome</keyword>
<gene>
    <name evidence="3" type="ORF">ODALV1_LOCUS13084</name>
</gene>
<comment type="caution">
    <text evidence="3">The sequence shown here is derived from an EMBL/GenBank/DDBJ whole genome shotgun (WGS) entry which is preliminary data.</text>
</comment>
<accession>A0ABP1QU43</accession>
<protein>
    <recommendedName>
        <fullName evidence="5">Protein LLP</fullName>
    </recommendedName>
</protein>
<evidence type="ECO:0000256" key="2">
    <source>
        <dbReference type="SAM" id="MobiDB-lite"/>
    </source>
</evidence>
<evidence type="ECO:0000313" key="3">
    <source>
        <dbReference type="EMBL" id="CAL8108774.1"/>
    </source>
</evidence>
<reference evidence="3 4" key="1">
    <citation type="submission" date="2024-08" db="EMBL/GenBank/DDBJ databases">
        <authorList>
            <person name="Cucini C."/>
            <person name="Frati F."/>
        </authorList>
    </citation>
    <scope>NUCLEOTIDE SEQUENCE [LARGE SCALE GENOMIC DNA]</scope>
</reference>